<evidence type="ECO:0000313" key="1">
    <source>
        <dbReference type="EMBL" id="TLE05599.1"/>
    </source>
</evidence>
<reference evidence="1 2" key="1">
    <citation type="journal article" date="2014" name="Genome Announc.">
        <title>Draft genome sequences of eight enterohepatic helicobacter species isolated from both laboratory and wild rodents.</title>
        <authorList>
            <person name="Sheh A."/>
            <person name="Shen Z."/>
            <person name="Fox J.G."/>
        </authorList>
    </citation>
    <scope>NUCLEOTIDE SEQUENCE [LARGE SCALE GENOMIC DNA]</scope>
    <source>
        <strain evidence="1 2">Missouri</strain>
    </source>
</reference>
<evidence type="ECO:0000313" key="2">
    <source>
        <dbReference type="Proteomes" id="UP000029870"/>
    </source>
</evidence>
<gene>
    <name evidence="1" type="ORF">LS77_002590</name>
</gene>
<accession>A0A6D2C9A4</accession>
<proteinExistence type="predicted"/>
<organism evidence="1 2">
    <name type="scientific">Helicobacter bilis</name>
    <dbReference type="NCBI Taxonomy" id="37372"/>
    <lineage>
        <taxon>Bacteria</taxon>
        <taxon>Pseudomonadati</taxon>
        <taxon>Campylobacterota</taxon>
        <taxon>Epsilonproteobacteria</taxon>
        <taxon>Campylobacterales</taxon>
        <taxon>Helicobacteraceae</taxon>
        <taxon>Helicobacter</taxon>
    </lineage>
</organism>
<sequence>MLKPLLEFSDFCKKEINPTRTLKREIHTEPIKAMLRYMLTHKGNNSQYKIDSIFEQLQFEKTLSIRQLHEIKQDLIETKIQEFLLKNFGITLTNNNETLSYNQSLTNNAKSILPPQQKDILTLFKKPYFYRVGNAFFYR</sequence>
<comment type="caution">
    <text evidence="1">The sequence shown here is derived from an EMBL/GenBank/DDBJ whole genome shotgun (WGS) entry which is preliminary data.</text>
</comment>
<dbReference type="Proteomes" id="UP000029870">
    <property type="component" value="Unassembled WGS sequence"/>
</dbReference>
<dbReference type="AlphaFoldDB" id="A0A6D2C9A4"/>
<name>A0A6D2C9A4_9HELI</name>
<dbReference type="EMBL" id="JRPH02000006">
    <property type="protein sequence ID" value="TLE05599.1"/>
    <property type="molecule type" value="Genomic_DNA"/>
</dbReference>
<protein>
    <submittedName>
        <fullName evidence="1">Uncharacterized protein</fullName>
    </submittedName>
</protein>
<dbReference type="GeneID" id="60657267"/>
<dbReference type="RefSeq" id="WP_004088234.1">
    <property type="nucleotide sequence ID" value="NZ_JAERIZ010000002.1"/>
</dbReference>